<reference evidence="1" key="1">
    <citation type="submission" date="2019-11" db="EMBL/GenBank/DDBJ databases">
        <title>Nori genome reveals adaptations in red seaweeds to the harsh intertidal environment.</title>
        <authorList>
            <person name="Wang D."/>
            <person name="Mao Y."/>
        </authorList>
    </citation>
    <scope>NUCLEOTIDE SEQUENCE</scope>
    <source>
        <tissue evidence="1">Gametophyte</tissue>
    </source>
</reference>
<evidence type="ECO:0000313" key="2">
    <source>
        <dbReference type="Proteomes" id="UP000798662"/>
    </source>
</evidence>
<accession>A0ACC3BX10</accession>
<name>A0ACC3BX10_PYRYE</name>
<dbReference type="EMBL" id="CM020618">
    <property type="protein sequence ID" value="KAK1862591.1"/>
    <property type="molecule type" value="Genomic_DNA"/>
</dbReference>
<keyword evidence="2" id="KW-1185">Reference proteome</keyword>
<dbReference type="Proteomes" id="UP000798662">
    <property type="component" value="Chromosome 1"/>
</dbReference>
<organism evidence="1 2">
    <name type="scientific">Pyropia yezoensis</name>
    <name type="common">Susabi-nori</name>
    <name type="synonym">Porphyra yezoensis</name>
    <dbReference type="NCBI Taxonomy" id="2788"/>
    <lineage>
        <taxon>Eukaryota</taxon>
        <taxon>Rhodophyta</taxon>
        <taxon>Bangiophyceae</taxon>
        <taxon>Bangiales</taxon>
        <taxon>Bangiaceae</taxon>
        <taxon>Pyropia</taxon>
    </lineage>
</organism>
<sequence>MPLSARYFDPLGRSLTVHLAKSGTLAQPCLVPMSHLLILFIAADDAPVTTAAIAFGRHAAAVAASIGAALPNPAAPTAPLIAAGSWSGRPLVSPLHEAQPQPLAPRMPPTLPRFSMLGPCRSQPSPPVRLLPPPTPTSLFSLLALHDHPPPLGRRKILGGLCSGSGGSAGGGSGGASAGAGGPVSPLRLVTVPSAPPGR</sequence>
<proteinExistence type="predicted"/>
<comment type="caution">
    <text evidence="1">The sequence shown here is derived from an EMBL/GenBank/DDBJ whole genome shotgun (WGS) entry which is preliminary data.</text>
</comment>
<gene>
    <name evidence="1" type="ORF">I4F81_005159</name>
</gene>
<evidence type="ECO:0000313" key="1">
    <source>
        <dbReference type="EMBL" id="KAK1862591.1"/>
    </source>
</evidence>
<protein>
    <submittedName>
        <fullName evidence="1">Uncharacterized protein</fullName>
    </submittedName>
</protein>